<evidence type="ECO:0000313" key="3">
    <source>
        <dbReference type="EMBL" id="RPD58713.1"/>
    </source>
</evidence>
<gene>
    <name evidence="3" type="ORF">L227DRAFT_654476</name>
</gene>
<reference evidence="3" key="1">
    <citation type="journal article" date="2018" name="Genome Biol. Evol.">
        <title>Genomics and development of Lentinus tigrinus, a white-rot wood-decaying mushroom with dimorphic fruiting bodies.</title>
        <authorList>
            <person name="Wu B."/>
            <person name="Xu Z."/>
            <person name="Knudson A."/>
            <person name="Carlson A."/>
            <person name="Chen N."/>
            <person name="Kovaka S."/>
            <person name="LaButti K."/>
            <person name="Lipzen A."/>
            <person name="Pennachio C."/>
            <person name="Riley R."/>
            <person name="Schakwitz W."/>
            <person name="Umezawa K."/>
            <person name="Ohm R.A."/>
            <person name="Grigoriev I.V."/>
            <person name="Nagy L.G."/>
            <person name="Gibbons J."/>
            <person name="Hibbett D."/>
        </authorList>
    </citation>
    <scope>NUCLEOTIDE SEQUENCE [LARGE SCALE GENOMIC DNA]</scope>
    <source>
        <strain evidence="3">ALCF2SS1-6</strain>
    </source>
</reference>
<evidence type="ECO:0000256" key="1">
    <source>
        <dbReference type="SAM" id="MobiDB-lite"/>
    </source>
</evidence>
<dbReference type="AlphaFoldDB" id="A0A5C2S4U8"/>
<keyword evidence="2" id="KW-0472">Membrane</keyword>
<keyword evidence="2" id="KW-1133">Transmembrane helix</keyword>
<keyword evidence="2" id="KW-0812">Transmembrane</keyword>
<dbReference type="OrthoDB" id="6509908at2759"/>
<evidence type="ECO:0000313" key="4">
    <source>
        <dbReference type="Proteomes" id="UP000313359"/>
    </source>
</evidence>
<dbReference type="Proteomes" id="UP000313359">
    <property type="component" value="Unassembled WGS sequence"/>
</dbReference>
<proteinExistence type="predicted"/>
<accession>A0A5C2S4U8</accession>
<protein>
    <recommendedName>
        <fullName evidence="5">MFS general substrate transporter</fullName>
    </recommendedName>
</protein>
<dbReference type="SUPFAM" id="SSF103473">
    <property type="entry name" value="MFS general substrate transporter"/>
    <property type="match status" value="1"/>
</dbReference>
<name>A0A5C2S4U8_9APHY</name>
<dbReference type="InterPro" id="IPR036259">
    <property type="entry name" value="MFS_trans_sf"/>
</dbReference>
<keyword evidence="4" id="KW-1185">Reference proteome</keyword>
<organism evidence="3 4">
    <name type="scientific">Lentinus tigrinus ALCF2SS1-6</name>
    <dbReference type="NCBI Taxonomy" id="1328759"/>
    <lineage>
        <taxon>Eukaryota</taxon>
        <taxon>Fungi</taxon>
        <taxon>Dikarya</taxon>
        <taxon>Basidiomycota</taxon>
        <taxon>Agaricomycotina</taxon>
        <taxon>Agaricomycetes</taxon>
        <taxon>Polyporales</taxon>
        <taxon>Polyporaceae</taxon>
        <taxon>Lentinus</taxon>
    </lineage>
</organism>
<feature type="region of interest" description="Disordered" evidence="1">
    <location>
        <begin position="1"/>
        <end position="20"/>
    </location>
</feature>
<feature type="transmembrane region" description="Helical" evidence="2">
    <location>
        <begin position="179"/>
        <end position="203"/>
    </location>
</feature>
<evidence type="ECO:0008006" key="5">
    <source>
        <dbReference type="Google" id="ProtNLM"/>
    </source>
</evidence>
<sequence length="228" mass="24158">MAEERVAAMANDREKQDIEAKTEAQVIEPAVDDTSVGAGTDALEFVPEGGREAWAVVLGSTLALFASGGNDHCGTFQSIYADFRGVKPNISSYLLAILNAMNVPSRVLRGLPADRYGAHRLVRVASGDYIASITIYTYRARLGSVYIFLAFATLIGTPSAGAILKNSGTVDEAHFTRLIVFSGLLMAGGTLALCCAAVVDAGWVRIGTIGRRRVGGGEDDSEDEQRLA</sequence>
<dbReference type="EMBL" id="ML122273">
    <property type="protein sequence ID" value="RPD58713.1"/>
    <property type="molecule type" value="Genomic_DNA"/>
</dbReference>
<feature type="transmembrane region" description="Helical" evidence="2">
    <location>
        <begin position="145"/>
        <end position="164"/>
    </location>
</feature>
<evidence type="ECO:0000256" key="2">
    <source>
        <dbReference type="SAM" id="Phobius"/>
    </source>
</evidence>
<dbReference type="STRING" id="1328759.A0A5C2S4U8"/>